<dbReference type="AlphaFoldDB" id="G0TZW5"/>
<reference evidence="3" key="1">
    <citation type="journal article" date="2012" name="Proc. Natl. Acad. Sci. U.S.A.">
        <title>Antigenic diversity is generated by distinct evolutionary mechanisms in African trypanosome species.</title>
        <authorList>
            <person name="Jackson A.P."/>
            <person name="Berry A."/>
            <person name="Aslett M."/>
            <person name="Allison H.C."/>
            <person name="Burton P."/>
            <person name="Vavrova-Anderson J."/>
            <person name="Brown R."/>
            <person name="Browne H."/>
            <person name="Corton N."/>
            <person name="Hauser H."/>
            <person name="Gamble J."/>
            <person name="Gilderthorp R."/>
            <person name="Marcello L."/>
            <person name="McQuillan J."/>
            <person name="Otto T.D."/>
            <person name="Quail M.A."/>
            <person name="Sanders M.J."/>
            <person name="van Tonder A."/>
            <person name="Ginger M.L."/>
            <person name="Field M.C."/>
            <person name="Barry J.D."/>
            <person name="Hertz-Fowler C."/>
            <person name="Berriman M."/>
        </authorList>
    </citation>
    <scope>NUCLEOTIDE SEQUENCE</scope>
    <source>
        <strain evidence="3">Y486</strain>
    </source>
</reference>
<feature type="coiled-coil region" evidence="1">
    <location>
        <begin position="187"/>
        <end position="229"/>
    </location>
</feature>
<dbReference type="EMBL" id="HE573024">
    <property type="protein sequence ID" value="CCC50143.1"/>
    <property type="molecule type" value="Genomic_DNA"/>
</dbReference>
<protein>
    <submittedName>
        <fullName evidence="3">Uncharacterized protein</fullName>
    </submittedName>
</protein>
<proteinExistence type="predicted"/>
<dbReference type="VEuPathDB" id="TriTrypDB:TvY486_0807500"/>
<evidence type="ECO:0000313" key="3">
    <source>
        <dbReference type="EMBL" id="CCC50143.1"/>
    </source>
</evidence>
<keyword evidence="1" id="KW-0175">Coiled coil</keyword>
<feature type="region of interest" description="Disordered" evidence="2">
    <location>
        <begin position="270"/>
        <end position="294"/>
    </location>
</feature>
<name>G0TZW5_TRYVY</name>
<accession>G0TZW5</accession>
<gene>
    <name evidence="3" type="ORF">TVY486_0807500</name>
</gene>
<feature type="compositionally biased region" description="Polar residues" evidence="2">
    <location>
        <begin position="282"/>
        <end position="294"/>
    </location>
</feature>
<organism evidence="3">
    <name type="scientific">Trypanosoma vivax (strain Y486)</name>
    <dbReference type="NCBI Taxonomy" id="1055687"/>
    <lineage>
        <taxon>Eukaryota</taxon>
        <taxon>Discoba</taxon>
        <taxon>Euglenozoa</taxon>
        <taxon>Kinetoplastea</taxon>
        <taxon>Metakinetoplastina</taxon>
        <taxon>Trypanosomatida</taxon>
        <taxon>Trypanosomatidae</taxon>
        <taxon>Trypanosoma</taxon>
        <taxon>Duttonella</taxon>
    </lineage>
</organism>
<sequence length="758" mass="84037">MREVTQFLFSWASSGNGEGSKGQLGDPPLDAGEQCKAPERMPMPLWRRLLCVPEVYACTEPFGLEEALADNATSSDMHAVSLGELTSAGDSPTSTHKSVFATSLLRSTLHGCDHTMVRGVCSAVDDCNNRGNNEGLAGECAVPSGITFRWTVSDTRRMSPLSPVAMGANALSDSCRSFTHSERDLVLQRLKQEKRKQIESAARKRRELLRDEEALLEAERSRLSSLHEQCSSSVHSAVSTGIHTEGSSTAHSHKNALTVEQLARHKLTAAPEKNTVHPGEDSPSNPSTASIDNDSNCLAFDDAVDLQELNRLYDEYKRHKMDGESNSEHGDEAERVGEPLSAATTIRAGAHLTRFRGKSAVQYPLGSVRYIERVVLGQRSQQLMALMWLLAESMRHAWRLHLQLAQLYVHYVPMYVQQWATIASRSCTEGTASLDGERCCCAYSKEDAAFLTGNKYYAYFCSGTFDFDYYVYLFSREWDTIFAAVRNYLAIDGGETASGEDKTQSPNASIGGSVGYAATVLYSMELFGRQRELQVAVRQVECWLQSRWNRLNQIMNGETCFREHGVGALLTSDDCNITATGGVVDAHNEEHKDADHGPAVRQDEMAVDKALFRETSAASTPIVTLGNGDGGSHMLRDDDAKRKSDMTYLPMDWWLAQNEDLKATVSWNRKKRKLRQIQLSMQLLKKMRQQDSTCISDFSDSSTALYLSPSILPKDECPTVTLEALPVQSGEEEEEEGPQSHLVVNVGCFGFSFFSRWE</sequence>
<evidence type="ECO:0000256" key="1">
    <source>
        <dbReference type="SAM" id="Coils"/>
    </source>
</evidence>
<evidence type="ECO:0000256" key="2">
    <source>
        <dbReference type="SAM" id="MobiDB-lite"/>
    </source>
</evidence>